<evidence type="ECO:0000256" key="2">
    <source>
        <dbReference type="ARBA" id="ARBA00004863"/>
    </source>
</evidence>
<dbReference type="Gene3D" id="1.10.357.140">
    <property type="entry name" value="UbiA prenyltransferase"/>
    <property type="match status" value="1"/>
</dbReference>
<evidence type="ECO:0000313" key="9">
    <source>
        <dbReference type="Proteomes" id="UP000027981"/>
    </source>
</evidence>
<dbReference type="KEGG" id="ppac:PAP_07910"/>
<evidence type="ECO:0000256" key="5">
    <source>
        <dbReference type="ARBA" id="ARBA00022989"/>
    </source>
</evidence>
<evidence type="ECO:0000256" key="4">
    <source>
        <dbReference type="ARBA" id="ARBA00022692"/>
    </source>
</evidence>
<name>A0A075LV12_9EURY</name>
<dbReference type="GO" id="GO:0004659">
    <property type="term" value="F:prenyltransferase activity"/>
    <property type="evidence" value="ECO:0007669"/>
    <property type="project" value="InterPro"/>
</dbReference>
<dbReference type="GO" id="GO:0005886">
    <property type="term" value="C:plasma membrane"/>
    <property type="evidence" value="ECO:0007669"/>
    <property type="project" value="UniProtKB-SubCell"/>
</dbReference>
<dbReference type="InterPro" id="IPR044878">
    <property type="entry name" value="UbiA_sf"/>
</dbReference>
<dbReference type="Pfam" id="PF01040">
    <property type="entry name" value="UbiA"/>
    <property type="match status" value="1"/>
</dbReference>
<feature type="transmembrane region" description="Helical" evidence="7">
    <location>
        <begin position="135"/>
        <end position="153"/>
    </location>
</feature>
<keyword evidence="6 7" id="KW-0472">Membrane</keyword>
<evidence type="ECO:0000313" key="8">
    <source>
        <dbReference type="EMBL" id="AIF69971.1"/>
    </source>
</evidence>
<dbReference type="InterPro" id="IPR026046">
    <property type="entry name" value="UBIAD1"/>
</dbReference>
<feature type="transmembrane region" description="Helical" evidence="7">
    <location>
        <begin position="37"/>
        <end position="58"/>
    </location>
</feature>
<dbReference type="InterPro" id="IPR000537">
    <property type="entry name" value="UbiA_prenyltransferase"/>
</dbReference>
<proteinExistence type="predicted"/>
<keyword evidence="4 7" id="KW-0812">Transmembrane</keyword>
<dbReference type="STRING" id="1343739.PAP_07910"/>
<evidence type="ECO:0000256" key="1">
    <source>
        <dbReference type="ARBA" id="ARBA00004651"/>
    </source>
</evidence>
<dbReference type="UniPathway" id="UPA00079"/>
<feature type="transmembrane region" description="Helical" evidence="7">
    <location>
        <begin position="207"/>
        <end position="236"/>
    </location>
</feature>
<feature type="transmembrane region" description="Helical" evidence="7">
    <location>
        <begin position="79"/>
        <end position="100"/>
    </location>
</feature>
<keyword evidence="5 7" id="KW-1133">Transmembrane helix</keyword>
<evidence type="ECO:0000256" key="7">
    <source>
        <dbReference type="SAM" id="Phobius"/>
    </source>
</evidence>
<dbReference type="PANTHER" id="PTHR42723">
    <property type="entry name" value="CHLOROPHYLL SYNTHASE"/>
    <property type="match status" value="1"/>
</dbReference>
<evidence type="ECO:0000256" key="6">
    <source>
        <dbReference type="ARBA" id="ARBA00023136"/>
    </source>
</evidence>
<comment type="pathway">
    <text evidence="2">Quinol/quinone metabolism; menaquinone biosynthesis.</text>
</comment>
<dbReference type="OrthoDB" id="305381at2157"/>
<dbReference type="EMBL" id="CP006019">
    <property type="protein sequence ID" value="AIF69971.1"/>
    <property type="molecule type" value="Genomic_DNA"/>
</dbReference>
<reference evidence="8 9" key="2">
    <citation type="journal article" date="2015" name="Genome Announc.">
        <title>Complete Genome Sequence of Hyperthermophilic Piezophilic Archaeon Palaeococcus pacificus DY20341T, Isolated from Deep-Sea Hydrothermal Sediments.</title>
        <authorList>
            <person name="Zeng X."/>
            <person name="Jebbar M."/>
            <person name="Shao Z."/>
        </authorList>
    </citation>
    <scope>NUCLEOTIDE SEQUENCE [LARGE SCALE GENOMIC DNA]</scope>
    <source>
        <strain evidence="8 9">DY20341</strain>
    </source>
</reference>
<organism evidence="8 9">
    <name type="scientific">Palaeococcus pacificus DY20341</name>
    <dbReference type="NCBI Taxonomy" id="1343739"/>
    <lineage>
        <taxon>Archaea</taxon>
        <taxon>Methanobacteriati</taxon>
        <taxon>Methanobacteriota</taxon>
        <taxon>Thermococci</taxon>
        <taxon>Thermococcales</taxon>
        <taxon>Thermococcaceae</taxon>
        <taxon>Palaeococcus</taxon>
    </lineage>
</organism>
<keyword evidence="9" id="KW-1185">Reference proteome</keyword>
<dbReference type="InterPro" id="IPR050475">
    <property type="entry name" value="Prenyltransferase_related"/>
</dbReference>
<dbReference type="PANTHER" id="PTHR42723:SF1">
    <property type="entry name" value="CHLOROPHYLL SYNTHASE, CHLOROPLASTIC"/>
    <property type="match status" value="1"/>
</dbReference>
<evidence type="ECO:0008006" key="10">
    <source>
        <dbReference type="Google" id="ProtNLM"/>
    </source>
</evidence>
<dbReference type="GO" id="GO:0009234">
    <property type="term" value="P:menaquinone biosynthetic process"/>
    <property type="evidence" value="ECO:0007669"/>
    <property type="project" value="UniProtKB-UniPathway"/>
</dbReference>
<gene>
    <name evidence="8" type="ORF">PAP_07910</name>
</gene>
<sequence length="261" mass="28474">MITSILKNTRILDGRAYIGLIAFALALNLEGASLETIILAMVAGVLYVAYSFAINNCFDVDTDSQNPQKHEKNPIASGELSFTVGLASSAVIGLLGLIFAYFTNEVMFAIYSIMLGLSTFYSVPPRLKAKPFLDVLSHGIFFGALPFLFGAYVDGVLSRPELIISIAIALYSFALEIRNHLGDYESDLKANLKTTPIVLGREKSQQLVFAFSLSAVLLLLYLVSPPFVIGASILVVQREYRIFDATITMLLLGYLLKAVVV</sequence>
<dbReference type="eggNOG" id="arCOG00476">
    <property type="taxonomic scope" value="Archaea"/>
</dbReference>
<comment type="subcellular location">
    <subcellularLocation>
        <location evidence="1">Cell membrane</location>
        <topology evidence="1">Multi-pass membrane protein</topology>
    </subcellularLocation>
</comment>
<dbReference type="RefSeq" id="WP_048165469.1">
    <property type="nucleotide sequence ID" value="NZ_CP006019.1"/>
</dbReference>
<feature type="transmembrane region" description="Helical" evidence="7">
    <location>
        <begin position="106"/>
        <end position="123"/>
    </location>
</feature>
<dbReference type="Proteomes" id="UP000027981">
    <property type="component" value="Chromosome"/>
</dbReference>
<reference evidence="9" key="1">
    <citation type="submission" date="2013-06" db="EMBL/GenBank/DDBJ databases">
        <title>Complete Genome Sequence of Hyperthermophilic Palaeococcus pacificus DY20341T, Isolated from a Deep-Sea Hydrothermal Sediments.</title>
        <authorList>
            <person name="Zeng X."/>
            <person name="Shao Z."/>
        </authorList>
    </citation>
    <scope>NUCLEOTIDE SEQUENCE [LARGE SCALE GENOMIC DNA]</scope>
    <source>
        <strain evidence="9">DY20341</strain>
    </source>
</reference>
<dbReference type="GeneID" id="24842683"/>
<dbReference type="AlphaFoldDB" id="A0A075LV12"/>
<accession>A0A075LV12</accession>
<dbReference type="HOGENOM" id="CLU_1060153_0_0_2"/>
<feature type="transmembrane region" description="Helical" evidence="7">
    <location>
        <begin position="12"/>
        <end position="31"/>
    </location>
</feature>
<protein>
    <recommendedName>
        <fullName evidence="10">4-hydroxybenzoate polyprenyltransferase</fullName>
    </recommendedName>
</protein>
<keyword evidence="3" id="KW-0474">Menaquinone biosynthesis</keyword>
<dbReference type="CDD" id="cd13962">
    <property type="entry name" value="PT_UbiA_UBIAD1"/>
    <property type="match status" value="1"/>
</dbReference>
<evidence type="ECO:0000256" key="3">
    <source>
        <dbReference type="ARBA" id="ARBA00022428"/>
    </source>
</evidence>
<dbReference type="Gene3D" id="1.20.120.1780">
    <property type="entry name" value="UbiA prenyltransferase"/>
    <property type="match status" value="1"/>
</dbReference>